<evidence type="ECO:0000313" key="1">
    <source>
        <dbReference type="EMBL" id="KAF2463154.1"/>
    </source>
</evidence>
<organism evidence="1 2">
    <name type="scientific">Lindgomyces ingoldianus</name>
    <dbReference type="NCBI Taxonomy" id="673940"/>
    <lineage>
        <taxon>Eukaryota</taxon>
        <taxon>Fungi</taxon>
        <taxon>Dikarya</taxon>
        <taxon>Ascomycota</taxon>
        <taxon>Pezizomycotina</taxon>
        <taxon>Dothideomycetes</taxon>
        <taxon>Pleosporomycetidae</taxon>
        <taxon>Pleosporales</taxon>
        <taxon>Lindgomycetaceae</taxon>
        <taxon>Lindgomyces</taxon>
    </lineage>
</organism>
<sequence length="176" mass="19820">MARVQKQKLILVGPTSGNGNELSKITFPLVFTHLSNVLTRRKLRRILWGIASICKDGALYHCAYTTKKVRIINQRTGLFQPYSIHPEGFHIIEMFEVDLLMDLSYVWEEWYRRDVVDHGIGQAGLTILVSLYAQESENATIGSSTIAWKCLSGLRRLATAGGSALERKPVFRITGL</sequence>
<dbReference type="Proteomes" id="UP000799755">
    <property type="component" value="Unassembled WGS sequence"/>
</dbReference>
<dbReference type="EMBL" id="MU003553">
    <property type="protein sequence ID" value="KAF2463154.1"/>
    <property type="molecule type" value="Genomic_DNA"/>
</dbReference>
<name>A0ACB6Q826_9PLEO</name>
<evidence type="ECO:0000313" key="2">
    <source>
        <dbReference type="Proteomes" id="UP000799755"/>
    </source>
</evidence>
<comment type="caution">
    <text evidence="1">The sequence shown here is derived from an EMBL/GenBank/DDBJ whole genome shotgun (WGS) entry which is preliminary data.</text>
</comment>
<accession>A0ACB6Q826</accession>
<gene>
    <name evidence="1" type="ORF">BDR25DRAFT_363062</name>
</gene>
<keyword evidence="2" id="KW-1185">Reference proteome</keyword>
<proteinExistence type="predicted"/>
<protein>
    <submittedName>
        <fullName evidence="1">Uncharacterized protein</fullName>
    </submittedName>
</protein>
<reference evidence="1" key="1">
    <citation type="journal article" date="2020" name="Stud. Mycol.">
        <title>101 Dothideomycetes genomes: a test case for predicting lifestyles and emergence of pathogens.</title>
        <authorList>
            <person name="Haridas S."/>
            <person name="Albert R."/>
            <person name="Binder M."/>
            <person name="Bloem J."/>
            <person name="Labutti K."/>
            <person name="Salamov A."/>
            <person name="Andreopoulos B."/>
            <person name="Baker S."/>
            <person name="Barry K."/>
            <person name="Bills G."/>
            <person name="Bluhm B."/>
            <person name="Cannon C."/>
            <person name="Castanera R."/>
            <person name="Culley D."/>
            <person name="Daum C."/>
            <person name="Ezra D."/>
            <person name="Gonzalez J."/>
            <person name="Henrissat B."/>
            <person name="Kuo A."/>
            <person name="Liang C."/>
            <person name="Lipzen A."/>
            <person name="Lutzoni F."/>
            <person name="Magnuson J."/>
            <person name="Mondo S."/>
            <person name="Nolan M."/>
            <person name="Ohm R."/>
            <person name="Pangilinan J."/>
            <person name="Park H.-J."/>
            <person name="Ramirez L."/>
            <person name="Alfaro M."/>
            <person name="Sun H."/>
            <person name="Tritt A."/>
            <person name="Yoshinaga Y."/>
            <person name="Zwiers L.-H."/>
            <person name="Turgeon B."/>
            <person name="Goodwin S."/>
            <person name="Spatafora J."/>
            <person name="Crous P."/>
            <person name="Grigoriev I."/>
        </authorList>
    </citation>
    <scope>NUCLEOTIDE SEQUENCE</scope>
    <source>
        <strain evidence="1">ATCC 200398</strain>
    </source>
</reference>